<evidence type="ECO:0000313" key="3">
    <source>
        <dbReference type="EMBL" id="UWX55043.1"/>
    </source>
</evidence>
<sequence>MSKKHLDELFQEKFKGFEETPDDKVWLAIKASLDRKKKKRVLPLWWQLAGVAAVFLIGLLLFNPFVNNTDSPDSNSVTDTEQINNDNQSLEDSLNTKKKDFSSPNIESVTQTDDKTNRFTKESLDNRDKPSSSNSSERLITNGSDKKAMYLSNRLNTAYTELDGQKNSIENEIAENSTSDRDTNDSENRVNDTQENSMLNNEEIISKSEAIASNNKIEEAENKNIEGKKSLYDEIQDMEEEEDAIVKNSKSK</sequence>
<keyword evidence="2" id="KW-0812">Transmembrane</keyword>
<protein>
    <recommendedName>
        <fullName evidence="5">Anti-sigma factor</fullName>
    </recommendedName>
</protein>
<feature type="compositionally biased region" description="Basic and acidic residues" evidence="1">
    <location>
        <begin position="178"/>
        <end position="192"/>
    </location>
</feature>
<evidence type="ECO:0000256" key="1">
    <source>
        <dbReference type="SAM" id="MobiDB-lite"/>
    </source>
</evidence>
<feature type="region of interest" description="Disordered" evidence="1">
    <location>
        <begin position="72"/>
        <end position="145"/>
    </location>
</feature>
<evidence type="ECO:0000313" key="4">
    <source>
        <dbReference type="Proteomes" id="UP001059209"/>
    </source>
</evidence>
<evidence type="ECO:0008006" key="5">
    <source>
        <dbReference type="Google" id="ProtNLM"/>
    </source>
</evidence>
<dbReference type="EMBL" id="CP104205">
    <property type="protein sequence ID" value="UWX55043.1"/>
    <property type="molecule type" value="Genomic_DNA"/>
</dbReference>
<name>A0ABY5Y7Q9_9FLAO</name>
<feature type="compositionally biased region" description="Polar residues" evidence="1">
    <location>
        <begin position="131"/>
        <end position="143"/>
    </location>
</feature>
<dbReference type="Proteomes" id="UP001059209">
    <property type="component" value="Chromosome"/>
</dbReference>
<keyword evidence="4" id="KW-1185">Reference proteome</keyword>
<proteinExistence type="predicted"/>
<feature type="compositionally biased region" description="Polar residues" evidence="1">
    <location>
        <begin position="166"/>
        <end position="177"/>
    </location>
</feature>
<keyword evidence="2" id="KW-0472">Membrane</keyword>
<keyword evidence="2" id="KW-1133">Transmembrane helix</keyword>
<gene>
    <name evidence="3" type="ORF">NYZ99_20515</name>
</gene>
<feature type="region of interest" description="Disordered" evidence="1">
    <location>
        <begin position="166"/>
        <end position="198"/>
    </location>
</feature>
<feature type="compositionally biased region" description="Polar residues" evidence="1">
    <location>
        <begin position="102"/>
        <end position="111"/>
    </location>
</feature>
<evidence type="ECO:0000256" key="2">
    <source>
        <dbReference type="SAM" id="Phobius"/>
    </source>
</evidence>
<accession>A0ABY5Y7Q9</accession>
<feature type="compositionally biased region" description="Basic and acidic residues" evidence="1">
    <location>
        <begin position="112"/>
        <end position="130"/>
    </location>
</feature>
<organism evidence="3 4">
    <name type="scientific">Maribacter litopenaei</name>
    <dbReference type="NCBI Taxonomy" id="2976127"/>
    <lineage>
        <taxon>Bacteria</taxon>
        <taxon>Pseudomonadati</taxon>
        <taxon>Bacteroidota</taxon>
        <taxon>Flavobacteriia</taxon>
        <taxon>Flavobacteriales</taxon>
        <taxon>Flavobacteriaceae</taxon>
        <taxon>Maribacter</taxon>
    </lineage>
</organism>
<feature type="transmembrane region" description="Helical" evidence="2">
    <location>
        <begin position="44"/>
        <end position="66"/>
    </location>
</feature>
<feature type="compositionally biased region" description="Polar residues" evidence="1">
    <location>
        <begin position="72"/>
        <end position="93"/>
    </location>
</feature>
<reference evidence="3" key="1">
    <citation type="submission" date="2022-09" db="EMBL/GenBank/DDBJ databases">
        <title>Maribacter litopenaei sp. nov., isolated from the intestinal tract of the Pacific White Shrimp, Litopenaeus vannamei.</title>
        <authorList>
            <person name="Kim S.Y."/>
            <person name="Hwang C.Y."/>
        </authorList>
    </citation>
    <scope>NUCLEOTIDE SEQUENCE</scope>
    <source>
        <strain evidence="3">HL-LV01</strain>
    </source>
</reference>
<dbReference type="RefSeq" id="WP_260572895.1">
    <property type="nucleotide sequence ID" value="NZ_CP104205.1"/>
</dbReference>